<name>A0A1G9HJ63_9BACT</name>
<evidence type="ECO:0000313" key="2">
    <source>
        <dbReference type="Proteomes" id="UP000199053"/>
    </source>
</evidence>
<keyword evidence="2" id="KW-1185">Reference proteome</keyword>
<accession>A0A1G9HJ63</accession>
<dbReference type="STRING" id="246191.SAMN05660337_2192"/>
<dbReference type="OrthoDB" id="5470424at2"/>
<gene>
    <name evidence="1" type="ORF">SAMN05660337_2192</name>
</gene>
<proteinExistence type="predicted"/>
<dbReference type="Proteomes" id="UP000199053">
    <property type="component" value="Unassembled WGS sequence"/>
</dbReference>
<reference evidence="2" key="1">
    <citation type="submission" date="2016-10" db="EMBL/GenBank/DDBJ databases">
        <authorList>
            <person name="Varghese N."/>
            <person name="Submissions S."/>
        </authorList>
    </citation>
    <scope>NUCLEOTIDE SEQUENCE [LARGE SCALE GENOMIC DNA]</scope>
    <source>
        <strain evidence="2">DSM 16995</strain>
    </source>
</reference>
<protein>
    <submittedName>
        <fullName evidence="1">Uncharacterized protein</fullName>
    </submittedName>
</protein>
<organism evidence="1 2">
    <name type="scientific">Maridesulfovibrio ferrireducens</name>
    <dbReference type="NCBI Taxonomy" id="246191"/>
    <lineage>
        <taxon>Bacteria</taxon>
        <taxon>Pseudomonadati</taxon>
        <taxon>Thermodesulfobacteriota</taxon>
        <taxon>Desulfovibrionia</taxon>
        <taxon>Desulfovibrionales</taxon>
        <taxon>Desulfovibrionaceae</taxon>
        <taxon>Maridesulfovibrio</taxon>
    </lineage>
</organism>
<sequence>MLIYFPQLHEELIAEKVEGALLFDPGVDRAQTEDVLVFRPENLPVEPEMCRRMIADFISYGESLGKMLKMLSMPTSNQKDQFGERTSAIENELNALIRDTPAEKKSDTDRVQNQVVLALVYAYEEKHLELAEIEHKLNDKWSGFGTSLGLDDEDIADQQARALGGLFSNAPVQTGSRVVLPWQKVLEGFAALLPENSALVTSDVDAVSFWRDLELDFYEKEGVLPEKATVVRDKAWKLLGLSSAPEEKPWLDREFLVALAVPETE</sequence>
<evidence type="ECO:0000313" key="1">
    <source>
        <dbReference type="EMBL" id="SDL13028.1"/>
    </source>
</evidence>
<dbReference type="AlphaFoldDB" id="A0A1G9HJ63"/>
<dbReference type="RefSeq" id="WP_092161021.1">
    <property type="nucleotide sequence ID" value="NZ_FNGA01000003.1"/>
</dbReference>
<dbReference type="EMBL" id="FNGA01000003">
    <property type="protein sequence ID" value="SDL13028.1"/>
    <property type="molecule type" value="Genomic_DNA"/>
</dbReference>